<reference evidence="1 2" key="1">
    <citation type="submission" date="2023-01" db="EMBL/GenBank/DDBJ databases">
        <authorList>
            <person name="Whitehead M."/>
        </authorList>
    </citation>
    <scope>NUCLEOTIDE SEQUENCE [LARGE SCALE GENOMIC DNA]</scope>
</reference>
<dbReference type="PANTHER" id="PTHR47326:SF1">
    <property type="entry name" value="HTH PSQ-TYPE DOMAIN-CONTAINING PROTEIN"/>
    <property type="match status" value="1"/>
</dbReference>
<accession>A0AAV0XYY6</accession>
<protein>
    <recommendedName>
        <fullName evidence="3">Transposase</fullName>
    </recommendedName>
</protein>
<proteinExistence type="predicted"/>
<evidence type="ECO:0000313" key="1">
    <source>
        <dbReference type="EMBL" id="CAI6373780.1"/>
    </source>
</evidence>
<dbReference type="InterPro" id="IPR036397">
    <property type="entry name" value="RNaseH_sf"/>
</dbReference>
<dbReference type="AlphaFoldDB" id="A0AAV0XYY6"/>
<name>A0AAV0XYY6_9HEMI</name>
<organism evidence="1 2">
    <name type="scientific">Macrosiphum euphorbiae</name>
    <name type="common">potato aphid</name>
    <dbReference type="NCBI Taxonomy" id="13131"/>
    <lineage>
        <taxon>Eukaryota</taxon>
        <taxon>Metazoa</taxon>
        <taxon>Ecdysozoa</taxon>
        <taxon>Arthropoda</taxon>
        <taxon>Hexapoda</taxon>
        <taxon>Insecta</taxon>
        <taxon>Pterygota</taxon>
        <taxon>Neoptera</taxon>
        <taxon>Paraneoptera</taxon>
        <taxon>Hemiptera</taxon>
        <taxon>Sternorrhyncha</taxon>
        <taxon>Aphidomorpha</taxon>
        <taxon>Aphidoidea</taxon>
        <taxon>Aphididae</taxon>
        <taxon>Macrosiphini</taxon>
        <taxon>Macrosiphum</taxon>
    </lineage>
</organism>
<dbReference type="GO" id="GO:0003676">
    <property type="term" value="F:nucleic acid binding"/>
    <property type="evidence" value="ECO:0007669"/>
    <property type="project" value="InterPro"/>
</dbReference>
<evidence type="ECO:0008006" key="3">
    <source>
        <dbReference type="Google" id="ProtNLM"/>
    </source>
</evidence>
<sequence length="234" mass="28007">MFYNNIEKSDMLTCYMESGKNARAAARISGYTIYINAKRYKYHPYKSVKVQQLLSHDFERRLHFVAQMIIKLDDDPTILTNILWTDEARFHNNGQVNHHNHHYWSDINPNWALESNVQTRWSINVWCGIIDEYLVGPYFYEGNLNGKKYLHFLKNELPLLLENLPLSKRKYIFWQQDGAPAHNYWQVQSYLNNIYGQGWARYSKISIEIVDTRYLDLEYRDTRYSILGSRVSRY</sequence>
<keyword evidence="2" id="KW-1185">Reference proteome</keyword>
<evidence type="ECO:0000313" key="2">
    <source>
        <dbReference type="Proteomes" id="UP001160148"/>
    </source>
</evidence>
<dbReference type="EMBL" id="CARXXK010001127">
    <property type="protein sequence ID" value="CAI6373780.1"/>
    <property type="molecule type" value="Genomic_DNA"/>
</dbReference>
<dbReference type="Proteomes" id="UP001160148">
    <property type="component" value="Unassembled WGS sequence"/>
</dbReference>
<dbReference type="PANTHER" id="PTHR47326">
    <property type="entry name" value="TRANSPOSABLE ELEMENT TC3 TRANSPOSASE-LIKE PROTEIN"/>
    <property type="match status" value="1"/>
</dbReference>
<dbReference type="Gene3D" id="3.30.420.10">
    <property type="entry name" value="Ribonuclease H-like superfamily/Ribonuclease H"/>
    <property type="match status" value="1"/>
</dbReference>
<gene>
    <name evidence="1" type="ORF">MEUPH1_LOCUS27482</name>
</gene>
<comment type="caution">
    <text evidence="1">The sequence shown here is derived from an EMBL/GenBank/DDBJ whole genome shotgun (WGS) entry which is preliminary data.</text>
</comment>